<accession>A0A2H3JET8</accession>
<dbReference type="STRING" id="742152.A0A2H3JET8"/>
<evidence type="ECO:0000313" key="2">
    <source>
        <dbReference type="Proteomes" id="UP000218811"/>
    </source>
</evidence>
<sequence length="260" mass="28319">MWWLALSLFLLCIIEFFLIEYVPPALLRDQQTRFDTPTPPVVSAYALHVVVRELGAGIVGLSLGTPYVRLSPVTCILALITKPLPSQLLPLRRATHPIELEPDHLHHSLPVALDRAVLLPRELQRQENDPAPRNIATLETSLFPAGDKHDMGAGRAMTIAGRSRTLSFAGDEVKETGLVSAIGQIPVLEEGSEEIGFRPNQPVPGGSIISRTWFIEATIGAVFGNDALTVQADIATLSEKPTATRLDAVSNELSLWDKVT</sequence>
<evidence type="ECO:0000313" key="1">
    <source>
        <dbReference type="EMBL" id="PCH40401.1"/>
    </source>
</evidence>
<proteinExistence type="predicted"/>
<reference evidence="1 2" key="1">
    <citation type="journal article" date="2012" name="Science">
        <title>The Paleozoic origin of enzymatic lignin decomposition reconstructed from 31 fungal genomes.</title>
        <authorList>
            <person name="Floudas D."/>
            <person name="Binder M."/>
            <person name="Riley R."/>
            <person name="Barry K."/>
            <person name="Blanchette R.A."/>
            <person name="Henrissat B."/>
            <person name="Martinez A.T."/>
            <person name="Otillar R."/>
            <person name="Spatafora J.W."/>
            <person name="Yadav J.S."/>
            <person name="Aerts A."/>
            <person name="Benoit I."/>
            <person name="Boyd A."/>
            <person name="Carlson A."/>
            <person name="Copeland A."/>
            <person name="Coutinho P.M."/>
            <person name="de Vries R.P."/>
            <person name="Ferreira P."/>
            <person name="Findley K."/>
            <person name="Foster B."/>
            <person name="Gaskell J."/>
            <person name="Glotzer D."/>
            <person name="Gorecki P."/>
            <person name="Heitman J."/>
            <person name="Hesse C."/>
            <person name="Hori C."/>
            <person name="Igarashi K."/>
            <person name="Jurgens J.A."/>
            <person name="Kallen N."/>
            <person name="Kersten P."/>
            <person name="Kohler A."/>
            <person name="Kuees U."/>
            <person name="Kumar T.K.A."/>
            <person name="Kuo A."/>
            <person name="LaButti K."/>
            <person name="Larrondo L.F."/>
            <person name="Lindquist E."/>
            <person name="Ling A."/>
            <person name="Lombard V."/>
            <person name="Lucas S."/>
            <person name="Lundell T."/>
            <person name="Martin R."/>
            <person name="McLaughlin D.J."/>
            <person name="Morgenstern I."/>
            <person name="Morin E."/>
            <person name="Murat C."/>
            <person name="Nagy L.G."/>
            <person name="Nolan M."/>
            <person name="Ohm R.A."/>
            <person name="Patyshakuliyeva A."/>
            <person name="Rokas A."/>
            <person name="Ruiz-Duenas F.J."/>
            <person name="Sabat G."/>
            <person name="Salamov A."/>
            <person name="Samejima M."/>
            <person name="Schmutz J."/>
            <person name="Slot J.C."/>
            <person name="St John F."/>
            <person name="Stenlid J."/>
            <person name="Sun H."/>
            <person name="Sun S."/>
            <person name="Syed K."/>
            <person name="Tsang A."/>
            <person name="Wiebenga A."/>
            <person name="Young D."/>
            <person name="Pisabarro A."/>
            <person name="Eastwood D.C."/>
            <person name="Martin F."/>
            <person name="Cullen D."/>
            <person name="Grigoriev I.V."/>
            <person name="Hibbett D.S."/>
        </authorList>
    </citation>
    <scope>NUCLEOTIDE SEQUENCE [LARGE SCALE GENOMIC DNA]</scope>
    <source>
        <strain evidence="1 2">MD-104</strain>
    </source>
</reference>
<dbReference type="EMBL" id="KB468053">
    <property type="protein sequence ID" value="PCH40401.1"/>
    <property type="molecule type" value="Genomic_DNA"/>
</dbReference>
<keyword evidence="2" id="KW-1185">Reference proteome</keyword>
<protein>
    <submittedName>
        <fullName evidence="1">Uncharacterized protein</fullName>
    </submittedName>
</protein>
<organism evidence="1 2">
    <name type="scientific">Wolfiporia cocos (strain MD-104)</name>
    <name type="common">Brown rot fungus</name>
    <dbReference type="NCBI Taxonomy" id="742152"/>
    <lineage>
        <taxon>Eukaryota</taxon>
        <taxon>Fungi</taxon>
        <taxon>Dikarya</taxon>
        <taxon>Basidiomycota</taxon>
        <taxon>Agaricomycotina</taxon>
        <taxon>Agaricomycetes</taxon>
        <taxon>Polyporales</taxon>
        <taxon>Phaeolaceae</taxon>
        <taxon>Wolfiporia</taxon>
    </lineage>
</organism>
<dbReference type="Proteomes" id="UP000218811">
    <property type="component" value="Unassembled WGS sequence"/>
</dbReference>
<gene>
    <name evidence="1" type="ORF">WOLCODRAFT_143084</name>
</gene>
<dbReference type="AlphaFoldDB" id="A0A2H3JET8"/>
<name>A0A2H3JET8_WOLCO</name>